<dbReference type="PANTHER" id="PTHR48025:SF1">
    <property type="entry name" value="RRM DOMAIN-CONTAINING PROTEIN"/>
    <property type="match status" value="1"/>
</dbReference>
<dbReference type="GO" id="GO:0005737">
    <property type="term" value="C:cytoplasm"/>
    <property type="evidence" value="ECO:0007669"/>
    <property type="project" value="UniProtKB-ARBA"/>
</dbReference>
<proteinExistence type="predicted"/>
<dbReference type="AlphaFoldDB" id="A0A7S0R145"/>
<dbReference type="InterPro" id="IPR000504">
    <property type="entry name" value="RRM_dom"/>
</dbReference>
<feature type="compositionally biased region" description="Low complexity" evidence="4">
    <location>
        <begin position="295"/>
        <end position="305"/>
    </location>
</feature>
<dbReference type="InterPro" id="IPR012677">
    <property type="entry name" value="Nucleotide-bd_a/b_plait_sf"/>
</dbReference>
<dbReference type="Pfam" id="PF00076">
    <property type="entry name" value="RRM_1"/>
    <property type="match status" value="2"/>
</dbReference>
<dbReference type="GO" id="GO:0003729">
    <property type="term" value="F:mRNA binding"/>
    <property type="evidence" value="ECO:0007669"/>
    <property type="project" value="TreeGrafter"/>
</dbReference>
<evidence type="ECO:0000256" key="2">
    <source>
        <dbReference type="ARBA" id="ARBA00022884"/>
    </source>
</evidence>
<feature type="region of interest" description="Disordered" evidence="4">
    <location>
        <begin position="233"/>
        <end position="323"/>
    </location>
</feature>
<dbReference type="InterPro" id="IPR050502">
    <property type="entry name" value="Euk_RNA-bind_prot"/>
</dbReference>
<dbReference type="GO" id="GO:0009967">
    <property type="term" value="P:positive regulation of signal transduction"/>
    <property type="evidence" value="ECO:0007669"/>
    <property type="project" value="UniProtKB-ARBA"/>
</dbReference>
<evidence type="ECO:0000256" key="1">
    <source>
        <dbReference type="ARBA" id="ARBA00022737"/>
    </source>
</evidence>
<evidence type="ECO:0000259" key="5">
    <source>
        <dbReference type="PROSITE" id="PS50102"/>
    </source>
</evidence>
<feature type="domain" description="RRM" evidence="5">
    <location>
        <begin position="129"/>
        <end position="207"/>
    </location>
</feature>
<evidence type="ECO:0000256" key="3">
    <source>
        <dbReference type="PROSITE-ProRule" id="PRU00176"/>
    </source>
</evidence>
<dbReference type="PANTHER" id="PTHR48025">
    <property type="entry name" value="OS02G0815200 PROTEIN"/>
    <property type="match status" value="1"/>
</dbReference>
<feature type="region of interest" description="Disordered" evidence="4">
    <location>
        <begin position="99"/>
        <end position="129"/>
    </location>
</feature>
<dbReference type="InterPro" id="IPR002343">
    <property type="entry name" value="Hud_Sxl_RNA"/>
</dbReference>
<keyword evidence="1" id="KW-0677">Repeat</keyword>
<dbReference type="InterPro" id="IPR035979">
    <property type="entry name" value="RBD_domain_sf"/>
</dbReference>
<evidence type="ECO:0000256" key="4">
    <source>
        <dbReference type="SAM" id="MobiDB-lite"/>
    </source>
</evidence>
<feature type="domain" description="RRM" evidence="5">
    <location>
        <begin position="22"/>
        <end position="100"/>
    </location>
</feature>
<dbReference type="GO" id="GO:0010629">
    <property type="term" value="P:negative regulation of gene expression"/>
    <property type="evidence" value="ECO:0007669"/>
    <property type="project" value="UniProtKB-ARBA"/>
</dbReference>
<feature type="compositionally biased region" description="Pro residues" evidence="4">
    <location>
        <begin position="306"/>
        <end position="323"/>
    </location>
</feature>
<protein>
    <recommendedName>
        <fullName evidence="5">RRM domain-containing protein</fullName>
    </recommendedName>
</protein>
<dbReference type="SMART" id="SM00360">
    <property type="entry name" value="RRM"/>
    <property type="match status" value="2"/>
</dbReference>
<dbReference type="GO" id="GO:1990904">
    <property type="term" value="C:ribonucleoprotein complex"/>
    <property type="evidence" value="ECO:0007669"/>
    <property type="project" value="InterPro"/>
</dbReference>
<dbReference type="GO" id="GO:0005634">
    <property type="term" value="C:nucleus"/>
    <property type="evidence" value="ECO:0007669"/>
    <property type="project" value="TreeGrafter"/>
</dbReference>
<dbReference type="SUPFAM" id="SSF54928">
    <property type="entry name" value="RNA-binding domain, RBD"/>
    <property type="match status" value="2"/>
</dbReference>
<dbReference type="FunFam" id="3.30.70.330:FF:000383">
    <property type="entry name" value="Sex lethal, isoform D"/>
    <property type="match status" value="1"/>
</dbReference>
<name>A0A7S0R145_9CHLO</name>
<feature type="compositionally biased region" description="Pro residues" evidence="4">
    <location>
        <begin position="233"/>
        <end position="293"/>
    </location>
</feature>
<organism evidence="6">
    <name type="scientific">Pyramimonas obovata</name>
    <dbReference type="NCBI Taxonomy" id="1411642"/>
    <lineage>
        <taxon>Eukaryota</taxon>
        <taxon>Viridiplantae</taxon>
        <taxon>Chlorophyta</taxon>
        <taxon>Pyramimonadophyceae</taxon>
        <taxon>Pyramimonadales</taxon>
        <taxon>Pyramimonadaceae</taxon>
        <taxon>Pyramimonas</taxon>
        <taxon>Pyramimonas incertae sedis</taxon>
    </lineage>
</organism>
<dbReference type="EMBL" id="HBFA01014142">
    <property type="protein sequence ID" value="CAD8662880.1"/>
    <property type="molecule type" value="Transcribed_RNA"/>
</dbReference>
<accession>A0A7S0R145</accession>
<reference evidence="6" key="1">
    <citation type="submission" date="2021-01" db="EMBL/GenBank/DDBJ databases">
        <authorList>
            <person name="Corre E."/>
            <person name="Pelletier E."/>
            <person name="Niang G."/>
            <person name="Scheremetjew M."/>
            <person name="Finn R."/>
            <person name="Kale V."/>
            <person name="Holt S."/>
            <person name="Cochrane G."/>
            <person name="Meng A."/>
            <person name="Brown T."/>
            <person name="Cohen L."/>
        </authorList>
    </citation>
    <scope>NUCLEOTIDE SEQUENCE</scope>
    <source>
        <strain evidence="6">CCMP722</strain>
    </source>
</reference>
<dbReference type="Gene3D" id="3.30.70.330">
    <property type="match status" value="2"/>
</dbReference>
<sequence length="323" mass="33296">MGRGMGEGGGGGASTSADGEESKLYIAGLPYSMTEHRLMDMVRPHGNVSEVSVIMDKNTGMSRGFAFVTMSTHAEALNAIRNLHQMRVDGRSIEVRLKNAPREPSGPRGPPMRELGGAPPSGPPPHEDSKLYVAHLPLSMNDDGLGQMFSQYGRVVEVKVIYDRTTNQSKGYGFVTMDSAAQANAAIGALNGYYVEGRTLVVRIAGADKGGGGGGMGGGMMHGGPPGMMGRGAPPPHGGMMHGPPPGMMGRGAPPPGMGGPPPPWGGMPPPGHYGGPPPPGMAPPYGYPPPMQDPYGQAPPSYGGYPPPGQPYGGYPPPGQPP</sequence>
<keyword evidence="2 3" id="KW-0694">RNA-binding</keyword>
<evidence type="ECO:0000313" key="6">
    <source>
        <dbReference type="EMBL" id="CAD8662880.1"/>
    </source>
</evidence>
<gene>
    <name evidence="6" type="ORF">POBO1169_LOCUS7326</name>
</gene>
<dbReference type="PRINTS" id="PR00961">
    <property type="entry name" value="HUDSXLRNA"/>
</dbReference>
<dbReference type="PROSITE" id="PS50102">
    <property type="entry name" value="RRM"/>
    <property type="match status" value="2"/>
</dbReference>